<dbReference type="InterPro" id="IPR029281">
    <property type="entry name" value="FAM194_C"/>
</dbReference>
<proteinExistence type="predicted"/>
<evidence type="ECO:0000313" key="2">
    <source>
        <dbReference type="EMBL" id="KAK5600049.1"/>
    </source>
</evidence>
<gene>
    <name evidence="2" type="ORF">CRENBAI_010412</name>
</gene>
<dbReference type="AlphaFoldDB" id="A0AAV9QUB3"/>
<protein>
    <recommendedName>
        <fullName evidence="1">FAM194 C-terminal domain-containing protein</fullName>
    </recommendedName>
</protein>
<reference evidence="2 3" key="1">
    <citation type="submission" date="2021-06" db="EMBL/GenBank/DDBJ databases">
        <authorList>
            <person name="Palmer J.M."/>
        </authorList>
    </citation>
    <scope>NUCLEOTIDE SEQUENCE [LARGE SCALE GENOMIC DNA]</scope>
    <source>
        <strain evidence="2 3">MEX-2019</strain>
        <tissue evidence="2">Muscle</tissue>
    </source>
</reference>
<dbReference type="Pfam" id="PF14977">
    <property type="entry name" value="FAM194"/>
    <property type="match status" value="1"/>
</dbReference>
<dbReference type="PANTHER" id="PTHR23093">
    <property type="entry name" value="SIMILAR TO CHROMOSOME 3 OPEN READING FRAME 20"/>
    <property type="match status" value="1"/>
</dbReference>
<keyword evidence="3" id="KW-1185">Reference proteome</keyword>
<evidence type="ECO:0000259" key="1">
    <source>
        <dbReference type="Pfam" id="PF14977"/>
    </source>
</evidence>
<evidence type="ECO:0000313" key="3">
    <source>
        <dbReference type="Proteomes" id="UP001311232"/>
    </source>
</evidence>
<comment type="caution">
    <text evidence="2">The sequence shown here is derived from an EMBL/GenBank/DDBJ whole genome shotgun (WGS) entry which is preliminary data.</text>
</comment>
<accession>A0AAV9QUB3</accession>
<name>A0AAV9QUB3_9TELE</name>
<organism evidence="2 3">
    <name type="scientific">Crenichthys baileyi</name>
    <name type="common">White River springfish</name>
    <dbReference type="NCBI Taxonomy" id="28760"/>
    <lineage>
        <taxon>Eukaryota</taxon>
        <taxon>Metazoa</taxon>
        <taxon>Chordata</taxon>
        <taxon>Craniata</taxon>
        <taxon>Vertebrata</taxon>
        <taxon>Euteleostomi</taxon>
        <taxon>Actinopterygii</taxon>
        <taxon>Neopterygii</taxon>
        <taxon>Teleostei</taxon>
        <taxon>Neoteleostei</taxon>
        <taxon>Acanthomorphata</taxon>
        <taxon>Ovalentaria</taxon>
        <taxon>Atherinomorphae</taxon>
        <taxon>Cyprinodontiformes</taxon>
        <taxon>Goodeidae</taxon>
        <taxon>Crenichthys</taxon>
    </lineage>
</organism>
<dbReference type="PANTHER" id="PTHR23093:SF18">
    <property type="entry name" value="GLUTAMATE RICH 6"/>
    <property type="match status" value="1"/>
</dbReference>
<dbReference type="Proteomes" id="UP001311232">
    <property type="component" value="Unassembled WGS sequence"/>
</dbReference>
<sequence length="396" mass="44355">MKKSGLSSNSFASLENNPTCVSDEQRIQKASLHFVSEPPTHFIRAAGVLKYSREPESYCLNITSLPEIQQPRNSPIKCGYCGKNPWPSLDLTWIQDPKIAPRFCCTQRQHLFQTLVKNRFLFGAGCEWNICNLMSENDKPAKERRGMFCQSKEMEDCNKFTTGLKRGLGTQLDLRTGSNHTSQHVAESITPAAKILHFRLSCPPWDDCWKVHLGHTTEKPLIVKEDEPVSDAHCDHNPTQFGLCHYQGRGFLQKFYSSGMKFLSTFPDGSAQVFYPSGLLAVIIVVIKQKGRVCIVYDDIGAPHQPVRAVFQSDGRAACYHNNGSIWLALSTSGGQCLNDAGAKMCQWSWRSRSKTSFHPIFLMLNQAIGVRVLGSRKVFVSFLLRGQQAKFSVGS</sequence>
<dbReference type="EMBL" id="JAHHUM010002901">
    <property type="protein sequence ID" value="KAK5600049.1"/>
    <property type="molecule type" value="Genomic_DNA"/>
</dbReference>
<feature type="domain" description="FAM194 C-terminal" evidence="1">
    <location>
        <begin position="251"/>
        <end position="396"/>
    </location>
</feature>